<keyword evidence="2" id="KW-1185">Reference proteome</keyword>
<comment type="caution">
    <text evidence="1">The sequence shown here is derived from an EMBL/GenBank/DDBJ whole genome shotgun (WGS) entry which is preliminary data.</text>
</comment>
<dbReference type="EMBL" id="SNYA01000004">
    <property type="protein sequence ID" value="TDP92308.1"/>
    <property type="molecule type" value="Genomic_DNA"/>
</dbReference>
<dbReference type="Proteomes" id="UP000295601">
    <property type="component" value="Unassembled WGS sequence"/>
</dbReference>
<sequence length="81" mass="9044">MNHTSSCPHANPVTLSPAVRERLGIIGKVPMKTARGALTECRYPTGHHGPHRSATGYETWDQDLSEDEMDFAEELRARVQK</sequence>
<accession>A0A4V3CY08</accession>
<dbReference type="AlphaFoldDB" id="A0A4V3CY08"/>
<organism evidence="1 2">
    <name type="scientific">Leucobacter luti</name>
    <dbReference type="NCBI Taxonomy" id="340320"/>
    <lineage>
        <taxon>Bacteria</taxon>
        <taxon>Bacillati</taxon>
        <taxon>Actinomycetota</taxon>
        <taxon>Actinomycetes</taxon>
        <taxon>Micrococcales</taxon>
        <taxon>Microbacteriaceae</taxon>
        <taxon>Leucobacter</taxon>
    </lineage>
</organism>
<evidence type="ECO:0000313" key="1">
    <source>
        <dbReference type="EMBL" id="TDP92308.1"/>
    </source>
</evidence>
<evidence type="ECO:0000313" key="2">
    <source>
        <dbReference type="Proteomes" id="UP000295601"/>
    </source>
</evidence>
<protein>
    <submittedName>
        <fullName evidence="1">Uncharacterized protein</fullName>
    </submittedName>
</protein>
<name>A0A4V3CY08_9MICO</name>
<gene>
    <name evidence="1" type="ORF">EDF62_1513</name>
</gene>
<proteinExistence type="predicted"/>
<reference evidence="1 2" key="1">
    <citation type="submission" date="2019-03" db="EMBL/GenBank/DDBJ databases">
        <title>Genomic analyses of the natural microbiome of Caenorhabditis elegans.</title>
        <authorList>
            <person name="Samuel B."/>
        </authorList>
    </citation>
    <scope>NUCLEOTIDE SEQUENCE [LARGE SCALE GENOMIC DNA]</scope>
    <source>
        <strain evidence="1 2">JUb18</strain>
    </source>
</reference>